<gene>
    <name evidence="5" type="ORF">GCM10008106_11050</name>
</gene>
<evidence type="ECO:0000259" key="4">
    <source>
        <dbReference type="PROSITE" id="PS51459"/>
    </source>
</evidence>
<name>A0A8J3CX50_9BACT</name>
<feature type="domain" description="Fido" evidence="4">
    <location>
        <begin position="122"/>
        <end position="264"/>
    </location>
</feature>
<organism evidence="5 6">
    <name type="scientific">Mongoliitalea lutea</name>
    <dbReference type="NCBI Taxonomy" id="849756"/>
    <lineage>
        <taxon>Bacteria</taxon>
        <taxon>Pseudomonadati</taxon>
        <taxon>Bacteroidota</taxon>
        <taxon>Cytophagia</taxon>
        <taxon>Cytophagales</taxon>
        <taxon>Cyclobacteriaceae</taxon>
        <taxon>Mongoliitalea</taxon>
    </lineage>
</organism>
<dbReference type="InterPro" id="IPR003812">
    <property type="entry name" value="Fido"/>
</dbReference>
<keyword evidence="6" id="KW-1185">Reference proteome</keyword>
<accession>A0A8J3CX50</accession>
<reference evidence="5" key="1">
    <citation type="journal article" date="2014" name="Int. J. Syst. Evol. Microbiol.">
        <title>Complete genome sequence of Corynebacterium casei LMG S-19264T (=DSM 44701T), isolated from a smear-ripened cheese.</title>
        <authorList>
            <consortium name="US DOE Joint Genome Institute (JGI-PGF)"/>
            <person name="Walter F."/>
            <person name="Albersmeier A."/>
            <person name="Kalinowski J."/>
            <person name="Ruckert C."/>
        </authorList>
    </citation>
    <scope>NUCLEOTIDE SEQUENCE</scope>
    <source>
        <strain evidence="5">KCTC 23224</strain>
    </source>
</reference>
<keyword evidence="2" id="KW-0067">ATP-binding</keyword>
<feature type="active site" evidence="1">
    <location>
        <position position="201"/>
    </location>
</feature>
<dbReference type="Gene3D" id="1.10.3290.10">
    <property type="entry name" value="Fido-like domain"/>
    <property type="match status" value="1"/>
</dbReference>
<dbReference type="GO" id="GO:0005524">
    <property type="term" value="F:ATP binding"/>
    <property type="evidence" value="ECO:0007669"/>
    <property type="project" value="UniProtKB-KW"/>
</dbReference>
<evidence type="ECO:0000256" key="3">
    <source>
        <dbReference type="PIRSR" id="PIRSR640198-3"/>
    </source>
</evidence>
<protein>
    <recommendedName>
        <fullName evidence="4">Fido domain-containing protein</fullName>
    </recommendedName>
</protein>
<feature type="site" description="Important for autoinhibition of adenylyltransferase activity" evidence="3">
    <location>
        <position position="78"/>
    </location>
</feature>
<feature type="binding site" evidence="2">
    <location>
        <begin position="205"/>
        <end position="212"/>
    </location>
    <ligand>
        <name>ATP</name>
        <dbReference type="ChEBI" id="CHEBI:30616"/>
    </ligand>
</feature>
<sequence length="343" mass="39132">MIWGLGIIISQKSLFLIVSFDTIKKMKPPYDLTPAILKLITSISEKIGAVNAKLIVSQNPKLRKQNQIKTIHSSLSIEGNTLSEDQITAIVENKRVVGPEKDILEVLNALEAYKNLKQWKSSSEKDFLKAHKMLMNKLIEVPGRYRAKGVGIVKGSKVEHLAPPASNVPFLMKELFTYLKDKSELPLIKSCVFHYEMEFIHPFMDGNGRMGRLWQTVILMENYPLFEFLPFESLIAKNQKEYYQALSASDKEGKSTQFIEYILLLIQQSLDELLESDTKKLDGTERLEVFLEQSRDMFSRKEYMKFHKELSSATASRDLKNGVALGLVTKSGDKKTTLYQKKS</sequence>
<dbReference type="InterPro" id="IPR036597">
    <property type="entry name" value="Fido-like_dom_sf"/>
</dbReference>
<dbReference type="PANTHER" id="PTHR13504:SF38">
    <property type="entry name" value="FIDO DOMAIN-CONTAINING PROTEIN"/>
    <property type="match status" value="1"/>
</dbReference>
<keyword evidence="2" id="KW-0547">Nucleotide-binding</keyword>
<evidence type="ECO:0000256" key="1">
    <source>
        <dbReference type="PIRSR" id="PIRSR640198-1"/>
    </source>
</evidence>
<dbReference type="InterPro" id="IPR040198">
    <property type="entry name" value="Fido_containing"/>
</dbReference>
<dbReference type="SUPFAM" id="SSF140931">
    <property type="entry name" value="Fic-like"/>
    <property type="match status" value="1"/>
</dbReference>
<dbReference type="Proteomes" id="UP000642809">
    <property type="component" value="Unassembled WGS sequence"/>
</dbReference>
<evidence type="ECO:0000313" key="6">
    <source>
        <dbReference type="Proteomes" id="UP000642809"/>
    </source>
</evidence>
<feature type="binding site" evidence="2">
    <location>
        <begin position="242"/>
        <end position="243"/>
    </location>
    <ligand>
        <name>ATP</name>
        <dbReference type="ChEBI" id="CHEBI:30616"/>
    </ligand>
</feature>
<evidence type="ECO:0000256" key="2">
    <source>
        <dbReference type="PIRSR" id="PIRSR640198-2"/>
    </source>
</evidence>
<evidence type="ECO:0000313" key="5">
    <source>
        <dbReference type="EMBL" id="GHB31914.1"/>
    </source>
</evidence>
<dbReference type="AlphaFoldDB" id="A0A8J3CX50"/>
<comment type="caution">
    <text evidence="5">The sequence shown here is derived from an EMBL/GenBank/DDBJ whole genome shotgun (WGS) entry which is preliminary data.</text>
</comment>
<dbReference type="EMBL" id="BMYF01000005">
    <property type="protein sequence ID" value="GHB31914.1"/>
    <property type="molecule type" value="Genomic_DNA"/>
</dbReference>
<dbReference type="Pfam" id="PF02661">
    <property type="entry name" value="Fic"/>
    <property type="match status" value="1"/>
</dbReference>
<dbReference type="PROSITE" id="PS51459">
    <property type="entry name" value="FIDO"/>
    <property type="match status" value="1"/>
</dbReference>
<reference evidence="5" key="2">
    <citation type="submission" date="2020-09" db="EMBL/GenBank/DDBJ databases">
        <authorList>
            <person name="Sun Q."/>
            <person name="Kim S."/>
        </authorList>
    </citation>
    <scope>NUCLEOTIDE SEQUENCE</scope>
    <source>
        <strain evidence="5">KCTC 23224</strain>
    </source>
</reference>
<proteinExistence type="predicted"/>
<dbReference type="PANTHER" id="PTHR13504">
    <property type="entry name" value="FIDO DOMAIN-CONTAINING PROTEIN DDB_G0283145"/>
    <property type="match status" value="1"/>
</dbReference>